<sequence>MHLAQDQPHDRPGIFLPFDSCRSGEPQMIAAPAPTAAHKPKLVYFQWDHTPYARYASYMLKHTQEHVQCLRQFFDVVVINADCDFGKVCDLHQPDLALFEVGYQSHVSHRIEVRNTSAHPHVPKAALLNGDSWSWTRTGAMSDMDRWGIGVGFSVCTTVHDYMPDGLDALYCWPNFIDPAVFRDYGMDKSIPVMLTGMQAPLYPWRQRVHPVLTQAYPCLVSPPHGYLDANAARALQGERYARTLNASLFAPTCGTMAKEVVRKHLEIPGAGACLVTEGTPMVEAAGFVHMENCVFADDGDILDSLDSLMADPARLQRITRAGHDLVHARHTMAQRAQILQWYRLQKAMSPGSMIVQHGPFADLEAVDRTASRVPHRRAGGLDRGYLAQGYARLLQRDIPTARQQFDACLALTPIIAEARLGRALCDLRTGDPAAAAATTGALIQETTVQYGARDPDPVAWAVYLAALQRLGRDGEARRIAHSYPRLRHPALDAVWQRLAVASLPPRAAGPGMRQSLSIHDAFLPSPDGWAALFDTHAPVPVAAARVAGRTAPLSRGAARALDLALSIGPAVVRPNVPPAAEFGYFRSVGLQLRSILRKSPLGGPLADLRRNLRTLRRRPLISFALRHRS</sequence>
<gene>
    <name evidence="2" type="ORF">SAMN05444339_101829</name>
</gene>
<dbReference type="OrthoDB" id="5121913at2"/>
<dbReference type="SUPFAM" id="SSF48452">
    <property type="entry name" value="TPR-like"/>
    <property type="match status" value="1"/>
</dbReference>
<keyword evidence="3" id="KW-1185">Reference proteome</keyword>
<dbReference type="InterPro" id="IPR011990">
    <property type="entry name" value="TPR-like_helical_dom_sf"/>
</dbReference>
<feature type="domain" description="Spore protein YkvP/CgeB glycosyl transferase-like" evidence="1">
    <location>
        <begin position="230"/>
        <end position="339"/>
    </location>
</feature>
<protein>
    <submittedName>
        <fullName evidence="2">Glycosyl transferases group 1</fullName>
    </submittedName>
</protein>
<evidence type="ECO:0000313" key="2">
    <source>
        <dbReference type="EMBL" id="SHE59395.1"/>
    </source>
</evidence>
<dbReference type="Pfam" id="PF13524">
    <property type="entry name" value="Glyco_trans_1_2"/>
    <property type="match status" value="1"/>
</dbReference>
<dbReference type="InterPro" id="IPR055259">
    <property type="entry name" value="YkvP/CgeB_Glyco_trans-like"/>
</dbReference>
<reference evidence="3" key="1">
    <citation type="submission" date="2016-11" db="EMBL/GenBank/DDBJ databases">
        <authorList>
            <person name="Varghese N."/>
            <person name="Submissions S."/>
        </authorList>
    </citation>
    <scope>NUCLEOTIDE SEQUENCE [LARGE SCALE GENOMIC DNA]</scope>
    <source>
        <strain evidence="3">DSM 29326</strain>
    </source>
</reference>
<dbReference type="AlphaFoldDB" id="A0A1M4URT3"/>
<dbReference type="RefSeq" id="WP_143155330.1">
    <property type="nucleotide sequence ID" value="NZ_FQUE01000001.1"/>
</dbReference>
<keyword evidence="2" id="KW-0808">Transferase</keyword>
<organism evidence="2 3">
    <name type="scientific">Loktanella atrilutea</name>
    <dbReference type="NCBI Taxonomy" id="366533"/>
    <lineage>
        <taxon>Bacteria</taxon>
        <taxon>Pseudomonadati</taxon>
        <taxon>Pseudomonadota</taxon>
        <taxon>Alphaproteobacteria</taxon>
        <taxon>Rhodobacterales</taxon>
        <taxon>Roseobacteraceae</taxon>
        <taxon>Loktanella</taxon>
    </lineage>
</organism>
<dbReference type="STRING" id="366533.SAMN05444339_101829"/>
<dbReference type="Proteomes" id="UP000183987">
    <property type="component" value="Unassembled WGS sequence"/>
</dbReference>
<dbReference type="GO" id="GO:0016740">
    <property type="term" value="F:transferase activity"/>
    <property type="evidence" value="ECO:0007669"/>
    <property type="project" value="UniProtKB-KW"/>
</dbReference>
<dbReference type="Gene3D" id="1.25.40.10">
    <property type="entry name" value="Tetratricopeptide repeat domain"/>
    <property type="match status" value="1"/>
</dbReference>
<evidence type="ECO:0000313" key="3">
    <source>
        <dbReference type="Proteomes" id="UP000183987"/>
    </source>
</evidence>
<name>A0A1M4URT3_LOKAT</name>
<accession>A0A1M4URT3</accession>
<dbReference type="EMBL" id="FQUE01000001">
    <property type="protein sequence ID" value="SHE59395.1"/>
    <property type="molecule type" value="Genomic_DNA"/>
</dbReference>
<proteinExistence type="predicted"/>
<evidence type="ECO:0000259" key="1">
    <source>
        <dbReference type="Pfam" id="PF13524"/>
    </source>
</evidence>